<sequence length="119" mass="13527">MDKVVALCKKTDSISNYQATRLVFPSCVPPWDSDGKLFGLFVICFNFFSFGDLSSGCWIRAATEEVIACMEFSLLLQANVACHQFPTLHYCLSGLLSQIIRSSYHDRIKWTKYVKEPQC</sequence>
<reference evidence="1" key="1">
    <citation type="journal article" date="2023" name="Plant J.">
        <title>The genome of the king protea, Protea cynaroides.</title>
        <authorList>
            <person name="Chang J."/>
            <person name="Duong T.A."/>
            <person name="Schoeman C."/>
            <person name="Ma X."/>
            <person name="Roodt D."/>
            <person name="Barker N."/>
            <person name="Li Z."/>
            <person name="Van de Peer Y."/>
            <person name="Mizrachi E."/>
        </authorList>
    </citation>
    <scope>NUCLEOTIDE SEQUENCE</scope>
    <source>
        <tissue evidence="1">Young leaves</tissue>
    </source>
</reference>
<evidence type="ECO:0000313" key="1">
    <source>
        <dbReference type="EMBL" id="KAJ4969430.1"/>
    </source>
</evidence>
<gene>
    <name evidence="1" type="ORF">NE237_016131</name>
</gene>
<organism evidence="1 2">
    <name type="scientific">Protea cynaroides</name>
    <dbReference type="NCBI Taxonomy" id="273540"/>
    <lineage>
        <taxon>Eukaryota</taxon>
        <taxon>Viridiplantae</taxon>
        <taxon>Streptophyta</taxon>
        <taxon>Embryophyta</taxon>
        <taxon>Tracheophyta</taxon>
        <taxon>Spermatophyta</taxon>
        <taxon>Magnoliopsida</taxon>
        <taxon>Proteales</taxon>
        <taxon>Proteaceae</taxon>
        <taxon>Protea</taxon>
    </lineage>
</organism>
<name>A0A9Q0QRK9_9MAGN</name>
<protein>
    <submittedName>
        <fullName evidence="1">Uncharacterized protein</fullName>
    </submittedName>
</protein>
<dbReference type="AlphaFoldDB" id="A0A9Q0QRK9"/>
<proteinExistence type="predicted"/>
<accession>A0A9Q0QRK9</accession>
<evidence type="ECO:0000313" key="2">
    <source>
        <dbReference type="Proteomes" id="UP001141806"/>
    </source>
</evidence>
<dbReference type="Proteomes" id="UP001141806">
    <property type="component" value="Unassembled WGS sequence"/>
</dbReference>
<comment type="caution">
    <text evidence="1">The sequence shown here is derived from an EMBL/GenBank/DDBJ whole genome shotgun (WGS) entry which is preliminary data.</text>
</comment>
<keyword evidence="2" id="KW-1185">Reference proteome</keyword>
<dbReference type="EMBL" id="JAMYWD010000006">
    <property type="protein sequence ID" value="KAJ4969430.1"/>
    <property type="molecule type" value="Genomic_DNA"/>
</dbReference>